<sequence length="299" mass="34359">MGEVKIVRPHTNPLASVIIPSLDGYRGGNVEKLLGDLERQTVQDFEIIMPIGIKPNGKARNEGVRKAKGRYLVCVDDDVRLGHERVIENLLKPLLEVEREGHDWTKPGEGRIGMTGPSQQLPPDATWFQRWAASQLPRTQFPIVDDYTDTDMVTHMCLCIPTDLYKAVGWENEQIVRGTDVDLRYRVRKFGYRIVVVPQTWAYHPVPANLKGILREWFNKGRWTAFNRKHFPGFDYEAPDGILPNGKYVPKRSKTYRAMRFAGRFLLGIVTFKPIRLMAQIAYAIGYLKGHFFETEYEP</sequence>
<dbReference type="Gene3D" id="3.90.550.10">
    <property type="entry name" value="Spore Coat Polysaccharide Biosynthesis Protein SpsA, Chain A"/>
    <property type="match status" value="1"/>
</dbReference>
<gene>
    <name evidence="4" type="ORF">M2350_000901</name>
</gene>
<organism evidence="4 5">
    <name type="scientific">Candidatus Fervidibacter sacchari</name>
    <dbReference type="NCBI Taxonomy" id="1448929"/>
    <lineage>
        <taxon>Bacteria</taxon>
        <taxon>Candidatus Fervidibacterota</taxon>
        <taxon>Candidatus Fervidibacter</taxon>
    </lineage>
</organism>
<dbReference type="PANTHER" id="PTHR43179">
    <property type="entry name" value="RHAMNOSYLTRANSFERASE WBBL"/>
    <property type="match status" value="1"/>
</dbReference>
<dbReference type="EMBL" id="JANUCP010000002">
    <property type="protein sequence ID" value="MCS3918501.1"/>
    <property type="molecule type" value="Genomic_DNA"/>
</dbReference>
<keyword evidence="3" id="KW-0808">Transferase</keyword>
<evidence type="ECO:0000313" key="5">
    <source>
        <dbReference type="Proteomes" id="UP001204798"/>
    </source>
</evidence>
<dbReference type="Proteomes" id="UP001204798">
    <property type="component" value="Unassembled WGS sequence"/>
</dbReference>
<accession>A0ABT2EKS8</accession>
<keyword evidence="5" id="KW-1185">Reference proteome</keyword>
<dbReference type="InterPro" id="IPR029044">
    <property type="entry name" value="Nucleotide-diphossugar_trans"/>
</dbReference>
<comment type="caution">
    <text evidence="4">The sequence shown here is derived from an EMBL/GenBank/DDBJ whole genome shotgun (WGS) entry which is preliminary data.</text>
</comment>
<proteinExistence type="inferred from homology"/>
<evidence type="ECO:0000313" key="4">
    <source>
        <dbReference type="EMBL" id="MCS3918501.1"/>
    </source>
</evidence>
<evidence type="ECO:0000256" key="3">
    <source>
        <dbReference type="ARBA" id="ARBA00022679"/>
    </source>
</evidence>
<comment type="similarity">
    <text evidence="1">Belongs to the glycosyltransferase 2 family.</text>
</comment>
<evidence type="ECO:0000256" key="1">
    <source>
        <dbReference type="ARBA" id="ARBA00006739"/>
    </source>
</evidence>
<protein>
    <submittedName>
        <fullName evidence="4">GT2 family glycosyltransferase</fullName>
    </submittedName>
</protein>
<dbReference type="Pfam" id="PF13641">
    <property type="entry name" value="Glyco_tranf_2_3"/>
    <property type="match status" value="1"/>
</dbReference>
<evidence type="ECO:0000256" key="2">
    <source>
        <dbReference type="ARBA" id="ARBA00022676"/>
    </source>
</evidence>
<name>A0ABT2EKS8_9BACT</name>
<reference evidence="4 5" key="1">
    <citation type="submission" date="2022-08" db="EMBL/GenBank/DDBJ databases">
        <title>Bacterial and archaeal communities from various locations to study Microbial Dark Matter (Phase II).</title>
        <authorList>
            <person name="Stepanauskas R."/>
        </authorList>
    </citation>
    <scope>NUCLEOTIDE SEQUENCE [LARGE SCALE GENOMIC DNA]</scope>
    <source>
        <strain evidence="4 5">PD1</strain>
    </source>
</reference>
<dbReference type="RefSeq" id="WP_259094406.1">
    <property type="nucleotide sequence ID" value="NZ_CP130454.1"/>
</dbReference>
<keyword evidence="2" id="KW-0328">Glycosyltransferase</keyword>
<dbReference type="SUPFAM" id="SSF53448">
    <property type="entry name" value="Nucleotide-diphospho-sugar transferases"/>
    <property type="match status" value="1"/>
</dbReference>
<dbReference type="PANTHER" id="PTHR43179:SF12">
    <property type="entry name" value="GALACTOFURANOSYLTRANSFERASE GLFT2"/>
    <property type="match status" value="1"/>
</dbReference>